<dbReference type="EMBL" id="AHEJ01000128">
    <property type="protein sequence ID" value="EOP50007.1"/>
    <property type="molecule type" value="Genomic_DNA"/>
</dbReference>
<keyword evidence="1" id="KW-0812">Transmembrane</keyword>
<comment type="caution">
    <text evidence="2">The sequence shown here is derived from an EMBL/GenBank/DDBJ whole genome shotgun (WGS) entry which is preliminary data.</text>
</comment>
<reference evidence="2 3" key="1">
    <citation type="submission" date="2012-12" db="EMBL/GenBank/DDBJ databases">
        <title>The Genome Sequence of Bacillus cereus ISP2954.</title>
        <authorList>
            <consortium name="The Broad Institute Genome Sequencing Platform"/>
            <consortium name="The Broad Institute Genome Sequencing Center for Infectious Disease"/>
            <person name="Feldgarden M."/>
            <person name="Van der Auwera G.A."/>
            <person name="Mahillon J."/>
            <person name="Duprez V."/>
            <person name="Timmery S."/>
            <person name="Mattelet C."/>
            <person name="Dierick K."/>
            <person name="Sun M."/>
            <person name="Yu Z."/>
            <person name="Zhu L."/>
            <person name="Hu X."/>
            <person name="Shank E.B."/>
            <person name="Swiecicka I."/>
            <person name="Hansen B.M."/>
            <person name="Andrup L."/>
            <person name="Walker B."/>
            <person name="Young S.K."/>
            <person name="Zeng Q."/>
            <person name="Gargeya S."/>
            <person name="Fitzgerald M."/>
            <person name="Haas B."/>
            <person name="Abouelleil A."/>
            <person name="Alvarado L."/>
            <person name="Arachchi H.M."/>
            <person name="Berlin A.M."/>
            <person name="Chapman S.B."/>
            <person name="Dewar J."/>
            <person name="Goldberg J."/>
            <person name="Griggs A."/>
            <person name="Gujja S."/>
            <person name="Hansen M."/>
            <person name="Howarth C."/>
            <person name="Imamovic A."/>
            <person name="Larimer J."/>
            <person name="McCowan C."/>
            <person name="Murphy C."/>
            <person name="Neiman D."/>
            <person name="Pearson M."/>
            <person name="Priest M."/>
            <person name="Roberts A."/>
            <person name="Saif S."/>
            <person name="Shea T."/>
            <person name="Sisk P."/>
            <person name="Sykes S."/>
            <person name="Wortman J."/>
            <person name="Nusbaum C."/>
            <person name="Birren B."/>
        </authorList>
    </citation>
    <scope>NUCLEOTIDE SEQUENCE [LARGE SCALE GENOMIC DNA]</scope>
    <source>
        <strain evidence="2 3">ISP2954</strain>
    </source>
</reference>
<keyword evidence="1" id="KW-0472">Membrane</keyword>
<accession>A0A9W5Q9Y0</accession>
<proteinExistence type="predicted"/>
<evidence type="ECO:0000313" key="3">
    <source>
        <dbReference type="Proteomes" id="UP000013989"/>
    </source>
</evidence>
<protein>
    <submittedName>
        <fullName evidence="2">Uncharacterized protein</fullName>
    </submittedName>
</protein>
<sequence length="47" mass="5592">MNDLAFLDMMYWFFMNNSVVLYSLGFITFLVFVIMMFTTVKAWGDGY</sequence>
<name>A0A9W5Q9Y0_BACCE</name>
<dbReference type="AlphaFoldDB" id="A0A9W5Q9Y0"/>
<organism evidence="2 3">
    <name type="scientific">Bacillus cereus ISP2954</name>
    <dbReference type="NCBI Taxonomy" id="1053215"/>
    <lineage>
        <taxon>Bacteria</taxon>
        <taxon>Bacillati</taxon>
        <taxon>Bacillota</taxon>
        <taxon>Bacilli</taxon>
        <taxon>Bacillales</taxon>
        <taxon>Bacillaceae</taxon>
        <taxon>Bacillus</taxon>
        <taxon>Bacillus cereus group</taxon>
    </lineage>
</organism>
<dbReference type="Proteomes" id="UP000013989">
    <property type="component" value="Unassembled WGS sequence"/>
</dbReference>
<evidence type="ECO:0000256" key="1">
    <source>
        <dbReference type="SAM" id="Phobius"/>
    </source>
</evidence>
<keyword evidence="1" id="KW-1133">Transmembrane helix</keyword>
<feature type="transmembrane region" description="Helical" evidence="1">
    <location>
        <begin position="20"/>
        <end position="40"/>
    </location>
</feature>
<gene>
    <name evidence="2" type="ORF">IGU_06843</name>
</gene>
<evidence type="ECO:0000313" key="2">
    <source>
        <dbReference type="EMBL" id="EOP50007.1"/>
    </source>
</evidence>